<dbReference type="SUPFAM" id="SSF52799">
    <property type="entry name" value="(Phosphotyrosine protein) phosphatases II"/>
    <property type="match status" value="1"/>
</dbReference>
<dbReference type="SUPFAM" id="SSF50729">
    <property type="entry name" value="PH domain-like"/>
    <property type="match status" value="1"/>
</dbReference>
<dbReference type="Pfam" id="PF12799">
    <property type="entry name" value="LRR_4"/>
    <property type="match status" value="1"/>
</dbReference>
<dbReference type="InterPro" id="IPR000719">
    <property type="entry name" value="Prot_kinase_dom"/>
</dbReference>
<keyword evidence="2" id="KW-0677">Repeat</keyword>
<dbReference type="InterPro" id="IPR032675">
    <property type="entry name" value="LRR_dom_sf"/>
</dbReference>
<dbReference type="SUPFAM" id="SSF56112">
    <property type="entry name" value="Protein kinase-like (PK-like)"/>
    <property type="match status" value="1"/>
</dbReference>
<dbReference type="PANTHER" id="PTHR23257">
    <property type="entry name" value="SERINE-THREONINE PROTEIN KINASE"/>
    <property type="match status" value="1"/>
</dbReference>
<dbReference type="eggNOG" id="KOG0192">
    <property type="taxonomic scope" value="Eukaryota"/>
</dbReference>
<protein>
    <submittedName>
        <fullName evidence="4">Serine-threonine protein kinase, putative</fullName>
        <ecNumber evidence="4">2.7.10.2</ecNumber>
        <ecNumber evidence="4">3.1.3.16</ecNumber>
    </submittedName>
</protein>
<dbReference type="OrthoDB" id="17912at2759"/>
<keyword evidence="1" id="KW-0433">Leucine-rich repeat</keyword>
<dbReference type="SUPFAM" id="SSF52058">
    <property type="entry name" value="L domain-like"/>
    <property type="match status" value="1"/>
</dbReference>
<dbReference type="GO" id="GO:0004722">
    <property type="term" value="F:protein serine/threonine phosphatase activity"/>
    <property type="evidence" value="ECO:0007669"/>
    <property type="project" value="UniProtKB-EC"/>
</dbReference>
<dbReference type="InterPro" id="IPR029021">
    <property type="entry name" value="Prot-tyrosine_phosphatase-like"/>
</dbReference>
<dbReference type="InterPro" id="IPR011993">
    <property type="entry name" value="PH-like_dom_sf"/>
</dbReference>
<dbReference type="InterPro" id="IPR050167">
    <property type="entry name" value="Ser_Thr_protein_kinase"/>
</dbReference>
<organism evidence="5">
    <name type="scientific">Entamoeba dispar (strain ATCC PRA-260 / SAW760)</name>
    <dbReference type="NCBI Taxonomy" id="370354"/>
    <lineage>
        <taxon>Eukaryota</taxon>
        <taxon>Amoebozoa</taxon>
        <taxon>Evosea</taxon>
        <taxon>Archamoebae</taxon>
        <taxon>Mastigamoebida</taxon>
        <taxon>Entamoebidae</taxon>
        <taxon>Entamoeba</taxon>
    </lineage>
</organism>
<name>B0EE26_ENTDS</name>
<keyword evidence="5" id="KW-1185">Reference proteome</keyword>
<dbReference type="PANTHER" id="PTHR23257:SF963">
    <property type="entry name" value="AT08303P"/>
    <property type="match status" value="1"/>
</dbReference>
<dbReference type="SMART" id="SM00369">
    <property type="entry name" value="LRR_TYP"/>
    <property type="match status" value="3"/>
</dbReference>
<keyword evidence="4" id="KW-0808">Transferase</keyword>
<keyword evidence="4" id="KW-0378">Hydrolase</keyword>
<dbReference type="PROSITE" id="PS51450">
    <property type="entry name" value="LRR"/>
    <property type="match status" value="1"/>
</dbReference>
<keyword evidence="4" id="KW-0418">Kinase</keyword>
<dbReference type="InterPro" id="IPR001245">
    <property type="entry name" value="Ser-Thr/Tyr_kinase_cat_dom"/>
</dbReference>
<dbReference type="GO" id="GO:0004715">
    <property type="term" value="F:non-membrane spanning protein tyrosine kinase activity"/>
    <property type="evidence" value="ECO:0007669"/>
    <property type="project" value="UniProtKB-EC"/>
</dbReference>
<dbReference type="GeneID" id="5881537"/>
<dbReference type="SMART" id="SM00220">
    <property type="entry name" value="S_TKc"/>
    <property type="match status" value="1"/>
</dbReference>
<dbReference type="eggNOG" id="KOG0444">
    <property type="taxonomic scope" value="Eukaryota"/>
</dbReference>
<dbReference type="EMBL" id="DS548895">
    <property type="protein sequence ID" value="EDR27212.1"/>
    <property type="molecule type" value="Genomic_DNA"/>
</dbReference>
<dbReference type="Gene3D" id="1.10.510.10">
    <property type="entry name" value="Transferase(Phosphotransferase) domain 1"/>
    <property type="match status" value="1"/>
</dbReference>
<dbReference type="VEuPathDB" id="AmoebaDB:EDI_045860"/>
<dbReference type="InterPro" id="IPR001611">
    <property type="entry name" value="Leu-rich_rpt"/>
</dbReference>
<dbReference type="GO" id="GO:0005737">
    <property type="term" value="C:cytoplasm"/>
    <property type="evidence" value="ECO:0007669"/>
    <property type="project" value="TreeGrafter"/>
</dbReference>
<accession>B0EE26</accession>
<dbReference type="GO" id="GO:0007165">
    <property type="term" value="P:signal transduction"/>
    <property type="evidence" value="ECO:0007669"/>
    <property type="project" value="TreeGrafter"/>
</dbReference>
<dbReference type="GO" id="GO:0005524">
    <property type="term" value="F:ATP binding"/>
    <property type="evidence" value="ECO:0007669"/>
    <property type="project" value="InterPro"/>
</dbReference>
<dbReference type="Pfam" id="PF07714">
    <property type="entry name" value="PK_Tyr_Ser-Thr"/>
    <property type="match status" value="1"/>
</dbReference>
<sequence>MRSSMTLADTKKEKRTTMSFRLTDAFNKKPQPLKHSETMIKNQTLQKHERRGVVFEVEKTVIFGTPLEKLKESQCGFKGVPLVIEDCCHHIRDCVISNRKFIDKWDNKQLNNFLVKHGGKEIKNLTGKEIITVGYEDLKKMGLSEEESKKTFNIIQEEKKNIISFDDILNNKFSCFEIKKMYELIKKYDEGKSVNLYECSTVKISMLLLRTYFIMLDPSLFNEDLCKKIDSIFTQSNNPDGKKHIYELQQQLIDYIKESISPTAFNIFNLMNNFFLAIGNNPKSCVLNEFNEIVIYFFESFNPRHEFDRGYLELIPILLGLSNEDQINLLPPYRIETLDRYDGEYVQFTVNNVICPYFFFPLTTFNEYSIAGWFKGILYITNYRILLDCDDTSMLYDVCFTQVPLNNISSYKISKEYIEGKVYSALRIIATDFRHLTFFCENRYSEELLHYLEGHIMFFHFSYEQSKFNTLGIKGKTTKQLITEENKRQNCGIVPKEYIHIWKNPNSKVELNICQTGMTTNNNYIQVNGPDIPFASLIELINNNIGTPISDDIFDKMTQFAYQTLEPAKEIAKKLLSQSVLVSSNGVGEIKALLAISIISLDSYYLSLDGFMVMYRTFFKFTDTYQRMVFLWMIWLIMNQHPQVFGFNYNLVKTLFYHITALRFNDDLLHQFVLNNRQYFATIGKVKFAILNDIIPRPSELFFQHPSIQQLPKMNQQIVIMKNTSASTLLPFTPTTIQILEVENNKFFDIPMKVLSFSKLNTLKMANNKIYVLSDGISSFHNLTYLDVSNNNIKWFPLLGAIKLKYLDISNNPITTISFLPTTLTTLNMRGLRRMPDLTQHSLITLDCSGTSSISTKTLFHNLPKSLKELDISDRNMLSLPIKMSKLTLLTKLNLSNNHLTVFHPSFFELGIKELNIEHNHIKMLPPTFKKMPIEKIIKDDFSFERKVIEKRVVLIDNSTEIFNALIRQSKHINWNIKEEPRSAKLIIKNNIVIDLKVLDLESIESQPYFGIDALYIIHIRESIPFRITDLCQFTSSRNYIVISDKIIEDMTTIVYDGTPQTLKSICRTLRKSIEDFGKDEISSNCYEILKTLQCYDLSPAVMTTTLYQEIISSLEMKENDINKAVHQLVERRLLHRSCLPSTTPRNKRGLRPSVIEVRTTYSTYYSEDFGYVLVDTLNISHIATSLLIQAKGIFTARALQSCKMHGMKNNIQLNYIISILEEYSIVLKVRLDLAKNIGCENEYPSLLEQAKQATLVSQDVCSNGNDIILLSLVGVPYIGNWEEQNDAIISSRQYTFNKFPLQLQQCFIASCALYFGMPYSLWRTGVIFKKQICNEIIDVLIKFTTSSIEVHTRYHLNSLQMAVDNGNIHHSLEKFLDQLTSIYFLNVKFSVSLLCPHCLNHSIKKEDITNSFLIHEEEHSYNIPLIAMDYFFSTLPHSLPSPTLMKEITRGSSSIIYLCVGGVVLKQINSDFKSLKRNDAIHDFNCRIHEFYNEVIFSQYCFENVGRILGYVTDPFGIEMEYYDGGSLFDLIGDLTQPILVHSILVDIANGMKNIHQINKLHRDLKSLNILLKKQAPNKYQAFVCDFGESTIEGEQQSQIECPFWLAPEIFKGEQWTKASDVYSYGVIIWEVITRQRPYEGKFFNEVKESIIKGERLEIPKNCQYEELMKKCWLENTEQRPSFEDILNILKQL</sequence>
<dbReference type="EC" id="2.7.10.2" evidence="4"/>
<dbReference type="Proteomes" id="UP000008076">
    <property type="component" value="Unassembled WGS sequence"/>
</dbReference>
<reference evidence="5" key="1">
    <citation type="submission" date="2007-12" db="EMBL/GenBank/DDBJ databases">
        <title>Annotation of Entamoeba dispar SAW760.</title>
        <authorList>
            <person name="Lorenzi H."/>
            <person name="Inman J."/>
            <person name="Schobel S."/>
            <person name="Amedeo P."/>
            <person name="Caler E."/>
        </authorList>
    </citation>
    <scope>NUCLEOTIDE SEQUENCE [LARGE SCALE GENOMIC DNA]</scope>
    <source>
        <strain evidence="5">ATCC PRA-260 / SAW760</strain>
    </source>
</reference>
<dbReference type="Gene3D" id="2.30.29.30">
    <property type="entry name" value="Pleckstrin-homology domain (PH domain)/Phosphotyrosine-binding domain (PTB)"/>
    <property type="match status" value="1"/>
</dbReference>
<dbReference type="PROSITE" id="PS50011">
    <property type="entry name" value="PROTEIN_KINASE_DOM"/>
    <property type="match status" value="1"/>
</dbReference>
<evidence type="ECO:0000313" key="5">
    <source>
        <dbReference type="Proteomes" id="UP000008076"/>
    </source>
</evidence>
<evidence type="ECO:0000313" key="4">
    <source>
        <dbReference type="EMBL" id="EDR27212.1"/>
    </source>
</evidence>
<dbReference type="Gene3D" id="3.80.10.10">
    <property type="entry name" value="Ribonuclease Inhibitor"/>
    <property type="match status" value="1"/>
</dbReference>
<dbReference type="Pfam" id="PF00560">
    <property type="entry name" value="LRR_1"/>
    <property type="match status" value="1"/>
</dbReference>
<dbReference type="InterPro" id="IPR011009">
    <property type="entry name" value="Kinase-like_dom_sf"/>
</dbReference>
<gene>
    <name evidence="4" type="ORF">EDI_045860</name>
</gene>
<dbReference type="InterPro" id="IPR025875">
    <property type="entry name" value="Leu-rich_rpt_4"/>
</dbReference>
<feature type="domain" description="Protein kinase" evidence="3">
    <location>
        <begin position="1443"/>
        <end position="1694"/>
    </location>
</feature>
<dbReference type="EC" id="3.1.3.16" evidence="4"/>
<dbReference type="InterPro" id="IPR003591">
    <property type="entry name" value="Leu-rich_rpt_typical-subtyp"/>
</dbReference>
<dbReference type="OMA" id="NCGIVPK"/>
<evidence type="ECO:0000259" key="3">
    <source>
        <dbReference type="PROSITE" id="PS50011"/>
    </source>
</evidence>
<evidence type="ECO:0000256" key="1">
    <source>
        <dbReference type="ARBA" id="ARBA00022614"/>
    </source>
</evidence>
<proteinExistence type="predicted"/>
<dbReference type="KEGG" id="edi:EDI_045860"/>
<evidence type="ECO:0000256" key="2">
    <source>
        <dbReference type="ARBA" id="ARBA00022737"/>
    </source>
</evidence>
<dbReference type="RefSeq" id="XP_001736534.1">
    <property type="nucleotide sequence ID" value="XM_001736482.1"/>
</dbReference>